<evidence type="ECO:0000313" key="2">
    <source>
        <dbReference type="EMBL" id="SDM31486.1"/>
    </source>
</evidence>
<dbReference type="InterPro" id="IPR012669">
    <property type="entry name" value="Pectate_lyase"/>
</dbReference>
<sequence>MTETPMTRRNFGRLAAAPVLLGALPALSAGPARAAAQGPAAPSGPTGATVGAQAVRDAMRRAAVFMDERVSYYGAYVWSYLPDLSLTWGEMEARRTMCWVQPPGTPSVGHGLLDAYHATGDETFLRAAERTGLALVRAQLPVGGWNYIHDFAGEGSLREWYDTVGANGWRLEEFQHYYGNATFDDAGTSSAAQLILRLYLERRNPVFKASLHRVIDFMLRAQLRGGPADGGWPQRFPAFSGSVTHTPWPDQRPSWLPSDVGHGMEDGDYARHVTFNDDVLGENIKFLLMCASSLGRRDLNRPVLRAMACLHRLQQPGPQAGWGLQHLTRAANGRPAGAPAGARSYEPRALATHTTQTNVRQLFHYFRLTGDHAYLRRVPEALAWLESCRLTEEQKQENPLLRNSTHPTFVELGTNRARFVHRFGSNIRNGAYYYDHDHRNTLGHYSGGRSVDVAGLAKTHDELMAMSRAEVAEMRAASPLAPGRPHALPRYFGFRDLELTDLFRDAPLTPPEVTDAQAEALVAGLGAGDHWLSPIGTTTNPYRGPAPATPYAGTAYMSKHVGDIYDTSPYNPSDPPAESPYVPRESEAGITTSVWTANMARLTAYTAVR</sequence>
<dbReference type="InterPro" id="IPR006311">
    <property type="entry name" value="TAT_signal"/>
</dbReference>
<feature type="chain" id="PRO_5011512634" evidence="1">
    <location>
        <begin position="35"/>
        <end position="609"/>
    </location>
</feature>
<keyword evidence="3" id="KW-1185">Reference proteome</keyword>
<dbReference type="AlphaFoldDB" id="A0A1G9S7N9"/>
<dbReference type="SUPFAM" id="SSF81853">
    <property type="entry name" value="Family 10 polysaccharide lyase"/>
    <property type="match status" value="1"/>
</dbReference>
<gene>
    <name evidence="2" type="ORF">SAMN05444921_106235</name>
</gene>
<dbReference type="EMBL" id="FNHI01000006">
    <property type="protein sequence ID" value="SDM31486.1"/>
    <property type="molecule type" value="Genomic_DNA"/>
</dbReference>
<protein>
    <submittedName>
        <fullName evidence="2">Pectic acid lyase</fullName>
    </submittedName>
</protein>
<reference evidence="3" key="1">
    <citation type="submission" date="2016-10" db="EMBL/GenBank/DDBJ databases">
        <authorList>
            <person name="Varghese N."/>
            <person name="Submissions S."/>
        </authorList>
    </citation>
    <scope>NUCLEOTIDE SEQUENCE [LARGE SCALE GENOMIC DNA]</scope>
    <source>
        <strain evidence="3">CGMCC 4.7042</strain>
    </source>
</reference>
<keyword evidence="2" id="KW-0456">Lyase</keyword>
<keyword evidence="1" id="KW-0732">Signal</keyword>
<dbReference type="STRING" id="1196353.SAMN05444921_106235"/>
<name>A0A1G9S7N9_9ACTN</name>
<dbReference type="PROSITE" id="PS51318">
    <property type="entry name" value="TAT"/>
    <property type="match status" value="1"/>
</dbReference>
<organism evidence="2 3">
    <name type="scientific">Streptomyces wuyuanensis</name>
    <dbReference type="NCBI Taxonomy" id="1196353"/>
    <lineage>
        <taxon>Bacteria</taxon>
        <taxon>Bacillati</taxon>
        <taxon>Actinomycetota</taxon>
        <taxon>Actinomycetes</taxon>
        <taxon>Kitasatosporales</taxon>
        <taxon>Streptomycetaceae</taxon>
        <taxon>Streptomyces</taxon>
    </lineage>
</organism>
<accession>A0A1G9S7N9</accession>
<proteinExistence type="predicted"/>
<evidence type="ECO:0000313" key="3">
    <source>
        <dbReference type="Proteomes" id="UP000199063"/>
    </source>
</evidence>
<evidence type="ECO:0000256" key="1">
    <source>
        <dbReference type="SAM" id="SignalP"/>
    </source>
</evidence>
<dbReference type="Pfam" id="PF09492">
    <property type="entry name" value="Pec_lyase"/>
    <property type="match status" value="1"/>
</dbReference>
<dbReference type="Gene3D" id="1.50.10.20">
    <property type="match status" value="1"/>
</dbReference>
<dbReference type="Proteomes" id="UP000199063">
    <property type="component" value="Unassembled WGS sequence"/>
</dbReference>
<dbReference type="GO" id="GO:0016829">
    <property type="term" value="F:lyase activity"/>
    <property type="evidence" value="ECO:0007669"/>
    <property type="project" value="UniProtKB-KW"/>
</dbReference>
<feature type="signal peptide" evidence="1">
    <location>
        <begin position="1"/>
        <end position="34"/>
    </location>
</feature>